<dbReference type="Proteomes" id="UP001336020">
    <property type="component" value="Unassembled WGS sequence"/>
</dbReference>
<dbReference type="Gene3D" id="3.40.30.10">
    <property type="entry name" value="Glutaredoxin"/>
    <property type="match status" value="1"/>
</dbReference>
<dbReference type="Pfam" id="PF01323">
    <property type="entry name" value="DSBA"/>
    <property type="match status" value="1"/>
</dbReference>
<name>A0ABU7LB01_9NOCA</name>
<sequence>MSTPADVALPTAHIEIWSDIACPWCYIGKRRFTDALAGFPQRDRITVTWRSYQLAPDTPAGLKKPEIDALVEMKGMPAEQVRKMFSQVSATAAQVGLDIDFDTVIAANTFDAHRLLHLAGDKRDELLDALFRAHFVGGEIVDDRDALVRIAVSVGLDADRIRADLDSDAAADAVRADLLEARQLGVTGVPFFVANRAVAVSGAQPEDVFLALLERAISDADSAEPVVDPVADDADGCAGDSCVV</sequence>
<comment type="caution">
    <text evidence="2">The sequence shown here is derived from an EMBL/GenBank/DDBJ whole genome shotgun (WGS) entry which is preliminary data.</text>
</comment>
<reference evidence="2 3" key="1">
    <citation type="submission" date="2023-07" db="EMBL/GenBank/DDBJ databases">
        <authorList>
            <person name="Girao M."/>
            <person name="Carvalho M.F."/>
        </authorList>
    </citation>
    <scope>NUCLEOTIDE SEQUENCE [LARGE SCALE GENOMIC DNA]</scope>
    <source>
        <strain evidence="2 3">YIM65754</strain>
    </source>
</reference>
<gene>
    <name evidence="2" type="ORF">Q7514_14540</name>
</gene>
<dbReference type="InterPro" id="IPR001853">
    <property type="entry name" value="DSBA-like_thioredoxin_dom"/>
</dbReference>
<evidence type="ECO:0000259" key="1">
    <source>
        <dbReference type="Pfam" id="PF01323"/>
    </source>
</evidence>
<organism evidence="2 3">
    <name type="scientific">Rhodococcus artemisiae</name>
    <dbReference type="NCBI Taxonomy" id="714159"/>
    <lineage>
        <taxon>Bacteria</taxon>
        <taxon>Bacillati</taxon>
        <taxon>Actinomycetota</taxon>
        <taxon>Actinomycetes</taxon>
        <taxon>Mycobacteriales</taxon>
        <taxon>Nocardiaceae</taxon>
        <taxon>Rhodococcus</taxon>
    </lineage>
</organism>
<dbReference type="PANTHER" id="PTHR13887">
    <property type="entry name" value="GLUTATHIONE S-TRANSFERASE KAPPA"/>
    <property type="match status" value="1"/>
</dbReference>
<dbReference type="EMBL" id="JAUTXY010000006">
    <property type="protein sequence ID" value="MEE2058738.1"/>
    <property type="molecule type" value="Genomic_DNA"/>
</dbReference>
<feature type="domain" description="DSBA-like thioredoxin" evidence="1">
    <location>
        <begin position="14"/>
        <end position="213"/>
    </location>
</feature>
<dbReference type="RefSeq" id="WP_330133987.1">
    <property type="nucleotide sequence ID" value="NZ_JAUTXY010000006.1"/>
</dbReference>
<dbReference type="PANTHER" id="PTHR13887:SF41">
    <property type="entry name" value="THIOREDOXIN SUPERFAMILY PROTEIN"/>
    <property type="match status" value="1"/>
</dbReference>
<accession>A0ABU7LB01</accession>
<proteinExistence type="predicted"/>
<evidence type="ECO:0000313" key="2">
    <source>
        <dbReference type="EMBL" id="MEE2058738.1"/>
    </source>
</evidence>
<protein>
    <submittedName>
        <fullName evidence="2">DsbA family oxidoreductase</fullName>
    </submittedName>
</protein>
<dbReference type="CDD" id="cd03024">
    <property type="entry name" value="DsbA_FrnE"/>
    <property type="match status" value="1"/>
</dbReference>
<evidence type="ECO:0000313" key="3">
    <source>
        <dbReference type="Proteomes" id="UP001336020"/>
    </source>
</evidence>
<dbReference type="SUPFAM" id="SSF52833">
    <property type="entry name" value="Thioredoxin-like"/>
    <property type="match status" value="1"/>
</dbReference>
<keyword evidence="3" id="KW-1185">Reference proteome</keyword>
<dbReference type="InterPro" id="IPR036249">
    <property type="entry name" value="Thioredoxin-like_sf"/>
</dbReference>